<dbReference type="RefSeq" id="WP_095594015.1">
    <property type="nucleotide sequence ID" value="NZ_BMKN01000002.1"/>
</dbReference>
<dbReference type="SUPFAM" id="SSF55797">
    <property type="entry name" value="PR-1-like"/>
    <property type="match status" value="1"/>
</dbReference>
<dbReference type="InterPro" id="IPR014044">
    <property type="entry name" value="CAP_dom"/>
</dbReference>
<evidence type="ECO:0000256" key="1">
    <source>
        <dbReference type="SAM" id="SignalP"/>
    </source>
</evidence>
<name>A0A917EJG2_9RHOB</name>
<dbReference type="PANTHER" id="PTHR31157">
    <property type="entry name" value="SCP DOMAIN-CONTAINING PROTEIN"/>
    <property type="match status" value="1"/>
</dbReference>
<dbReference type="InterPro" id="IPR035940">
    <property type="entry name" value="CAP_sf"/>
</dbReference>
<dbReference type="PROSITE" id="PS51257">
    <property type="entry name" value="PROKAR_LIPOPROTEIN"/>
    <property type="match status" value="1"/>
</dbReference>
<feature type="chain" id="PRO_5037409941" description="SCP domain-containing protein" evidence="1">
    <location>
        <begin position="33"/>
        <end position="164"/>
    </location>
</feature>
<feature type="domain" description="SCP" evidence="2">
    <location>
        <begin position="53"/>
        <end position="159"/>
    </location>
</feature>
<dbReference type="CDD" id="cd05379">
    <property type="entry name" value="CAP_bacterial"/>
    <property type="match status" value="1"/>
</dbReference>
<reference evidence="3" key="1">
    <citation type="journal article" date="2014" name="Int. J. Syst. Evol. Microbiol.">
        <title>Complete genome sequence of Corynebacterium casei LMG S-19264T (=DSM 44701T), isolated from a smear-ripened cheese.</title>
        <authorList>
            <consortium name="US DOE Joint Genome Institute (JGI-PGF)"/>
            <person name="Walter F."/>
            <person name="Albersmeier A."/>
            <person name="Kalinowski J."/>
            <person name="Ruckert C."/>
        </authorList>
    </citation>
    <scope>NUCLEOTIDE SEQUENCE</scope>
    <source>
        <strain evidence="3">CGMCC 1.16012</strain>
    </source>
</reference>
<dbReference type="PANTHER" id="PTHR31157:SF1">
    <property type="entry name" value="SCP DOMAIN-CONTAINING PROTEIN"/>
    <property type="match status" value="1"/>
</dbReference>
<feature type="signal peptide" evidence="1">
    <location>
        <begin position="1"/>
        <end position="32"/>
    </location>
</feature>
<dbReference type="AlphaFoldDB" id="A0A917EJG2"/>
<dbReference type="Pfam" id="PF00188">
    <property type="entry name" value="CAP"/>
    <property type="match status" value="1"/>
</dbReference>
<proteinExistence type="predicted"/>
<gene>
    <name evidence="3" type="ORF">GCM10011517_20780</name>
</gene>
<protein>
    <recommendedName>
        <fullName evidence="2">SCP domain-containing protein</fullName>
    </recommendedName>
</protein>
<keyword evidence="1" id="KW-0732">Signal</keyword>
<evidence type="ECO:0000313" key="4">
    <source>
        <dbReference type="Proteomes" id="UP000606730"/>
    </source>
</evidence>
<evidence type="ECO:0000259" key="2">
    <source>
        <dbReference type="Pfam" id="PF00188"/>
    </source>
</evidence>
<accession>A0A917EJG2</accession>
<dbReference type="Gene3D" id="3.40.33.10">
    <property type="entry name" value="CAP"/>
    <property type="match status" value="1"/>
</dbReference>
<reference evidence="3" key="2">
    <citation type="submission" date="2020-09" db="EMBL/GenBank/DDBJ databases">
        <authorList>
            <person name="Sun Q."/>
            <person name="Zhou Y."/>
        </authorList>
    </citation>
    <scope>NUCLEOTIDE SEQUENCE</scope>
    <source>
        <strain evidence="3">CGMCC 1.16012</strain>
    </source>
</reference>
<evidence type="ECO:0000313" key="3">
    <source>
        <dbReference type="EMBL" id="GGE52851.1"/>
    </source>
</evidence>
<comment type="caution">
    <text evidence="3">The sequence shown here is derived from an EMBL/GenBank/DDBJ whole genome shotgun (WGS) entry which is preliminary data.</text>
</comment>
<sequence>MVSAGKEIRLIPTAKSLLAIVFGLLLSGAAQACEIPKGKAQAEAELIRFTNAQRKDRPKVTASPALSAAAQKHACYMARTRKMSHTGAGRSDVGERATQEGYVWRSVAENVAKGYKTPVSVGTGWMGSRGHRRNMLLPRLTEIGIGWAKANGVDYWVMVLGAPR</sequence>
<dbReference type="Proteomes" id="UP000606730">
    <property type="component" value="Unassembled WGS sequence"/>
</dbReference>
<dbReference type="EMBL" id="BMKN01000002">
    <property type="protein sequence ID" value="GGE52851.1"/>
    <property type="molecule type" value="Genomic_DNA"/>
</dbReference>
<organism evidence="3 4">
    <name type="scientific">Actibacterium pelagium</name>
    <dbReference type="NCBI Taxonomy" id="2029103"/>
    <lineage>
        <taxon>Bacteria</taxon>
        <taxon>Pseudomonadati</taxon>
        <taxon>Pseudomonadota</taxon>
        <taxon>Alphaproteobacteria</taxon>
        <taxon>Rhodobacterales</taxon>
        <taxon>Roseobacteraceae</taxon>
        <taxon>Actibacterium</taxon>
    </lineage>
</organism>
<dbReference type="OrthoDB" id="9811255at2"/>
<keyword evidence="4" id="KW-1185">Reference proteome</keyword>